<dbReference type="GO" id="GO:0006281">
    <property type="term" value="P:DNA repair"/>
    <property type="evidence" value="ECO:0007669"/>
    <property type="project" value="TreeGrafter"/>
</dbReference>
<evidence type="ECO:0000313" key="6">
    <source>
        <dbReference type="Proteomes" id="UP000018680"/>
    </source>
</evidence>
<proteinExistence type="inferred from homology"/>
<dbReference type="EMBL" id="CP006939">
    <property type="protein sequence ID" value="AHC16329.1"/>
    <property type="molecule type" value="Genomic_DNA"/>
</dbReference>
<comment type="pathway">
    <text evidence="2">Organic acid metabolism; glycolate biosynthesis; glycolate from 2-phosphoglycolate: step 1/1.</text>
</comment>
<dbReference type="SUPFAM" id="SSF56784">
    <property type="entry name" value="HAD-like"/>
    <property type="match status" value="1"/>
</dbReference>
<evidence type="ECO:0000256" key="1">
    <source>
        <dbReference type="ARBA" id="ARBA00000830"/>
    </source>
</evidence>
<accession>V5WL85</accession>
<dbReference type="PANTHER" id="PTHR43434">
    <property type="entry name" value="PHOSPHOGLYCOLATE PHOSPHATASE"/>
    <property type="match status" value="1"/>
</dbReference>
<dbReference type="STRING" id="1307761.L21SP2_2983"/>
<dbReference type="InterPro" id="IPR023198">
    <property type="entry name" value="PGP-like_dom2"/>
</dbReference>
<name>V5WL85_9SPIO</name>
<dbReference type="PRINTS" id="PR00413">
    <property type="entry name" value="HADHALOGNASE"/>
</dbReference>
<dbReference type="SFLD" id="SFLDS00003">
    <property type="entry name" value="Haloacid_Dehalogenase"/>
    <property type="match status" value="1"/>
</dbReference>
<dbReference type="eggNOG" id="COG0546">
    <property type="taxonomic scope" value="Bacteria"/>
</dbReference>
<gene>
    <name evidence="5" type="ORF">L21SP2_2983</name>
</gene>
<dbReference type="Pfam" id="PF13419">
    <property type="entry name" value="HAD_2"/>
    <property type="match status" value="1"/>
</dbReference>
<dbReference type="PANTHER" id="PTHR43434:SF1">
    <property type="entry name" value="PHOSPHOGLYCOLATE PHOSPHATASE"/>
    <property type="match status" value="1"/>
</dbReference>
<protein>
    <recommendedName>
        <fullName evidence="4">phosphoglycolate phosphatase</fullName>
        <ecNumber evidence="4">3.1.3.18</ecNumber>
    </recommendedName>
</protein>
<keyword evidence="6" id="KW-1185">Reference proteome</keyword>
<dbReference type="SFLD" id="SFLDG01129">
    <property type="entry name" value="C1.5:_HAD__Beta-PGM__Phosphata"/>
    <property type="match status" value="1"/>
</dbReference>
<organism evidence="5 6">
    <name type="scientific">Salinispira pacifica</name>
    <dbReference type="NCBI Taxonomy" id="1307761"/>
    <lineage>
        <taxon>Bacteria</taxon>
        <taxon>Pseudomonadati</taxon>
        <taxon>Spirochaetota</taxon>
        <taxon>Spirochaetia</taxon>
        <taxon>Spirochaetales</taxon>
        <taxon>Spirochaetaceae</taxon>
        <taxon>Salinispira</taxon>
    </lineage>
</organism>
<dbReference type="AlphaFoldDB" id="V5WL85"/>
<dbReference type="Gene3D" id="3.40.50.1000">
    <property type="entry name" value="HAD superfamily/HAD-like"/>
    <property type="match status" value="1"/>
</dbReference>
<dbReference type="NCBIfam" id="TIGR01549">
    <property type="entry name" value="HAD-SF-IA-v1"/>
    <property type="match status" value="1"/>
</dbReference>
<evidence type="ECO:0000256" key="4">
    <source>
        <dbReference type="ARBA" id="ARBA00013078"/>
    </source>
</evidence>
<dbReference type="RefSeq" id="WP_024269226.1">
    <property type="nucleotide sequence ID" value="NC_023035.1"/>
</dbReference>
<dbReference type="InterPro" id="IPR041492">
    <property type="entry name" value="HAD_2"/>
</dbReference>
<evidence type="ECO:0000256" key="2">
    <source>
        <dbReference type="ARBA" id="ARBA00004818"/>
    </source>
</evidence>
<reference evidence="5 6" key="1">
    <citation type="journal article" date="2015" name="Stand. Genomic Sci.">
        <title>Complete genome sequence and description of Salinispira pacifica gen. nov., sp. nov., a novel spirochaete isolated form a hypersaline microbial mat.</title>
        <authorList>
            <person name="Ben Hania W."/>
            <person name="Joseph M."/>
            <person name="Schumann P."/>
            <person name="Bunk B."/>
            <person name="Fiebig A."/>
            <person name="Sproer C."/>
            <person name="Klenk H.P."/>
            <person name="Fardeau M.L."/>
            <person name="Spring S."/>
        </authorList>
    </citation>
    <scope>NUCLEOTIDE SEQUENCE [LARGE SCALE GENOMIC DNA]</scope>
    <source>
        <strain evidence="5 6">L21-RPul-D2</strain>
    </source>
</reference>
<dbReference type="InterPro" id="IPR050155">
    <property type="entry name" value="HAD-like_hydrolase_sf"/>
</dbReference>
<dbReference type="Proteomes" id="UP000018680">
    <property type="component" value="Chromosome"/>
</dbReference>
<dbReference type="InterPro" id="IPR023214">
    <property type="entry name" value="HAD_sf"/>
</dbReference>
<comment type="catalytic activity">
    <reaction evidence="1">
        <text>2-phosphoglycolate + H2O = glycolate + phosphate</text>
        <dbReference type="Rhea" id="RHEA:14369"/>
        <dbReference type="ChEBI" id="CHEBI:15377"/>
        <dbReference type="ChEBI" id="CHEBI:29805"/>
        <dbReference type="ChEBI" id="CHEBI:43474"/>
        <dbReference type="ChEBI" id="CHEBI:58033"/>
        <dbReference type="EC" id="3.1.3.18"/>
    </reaction>
</comment>
<dbReference type="InterPro" id="IPR006439">
    <property type="entry name" value="HAD-SF_hydro_IA"/>
</dbReference>
<dbReference type="GO" id="GO:0008967">
    <property type="term" value="F:phosphoglycolate phosphatase activity"/>
    <property type="evidence" value="ECO:0007669"/>
    <property type="project" value="UniProtKB-EC"/>
</dbReference>
<dbReference type="EC" id="3.1.3.18" evidence="4"/>
<evidence type="ECO:0000313" key="5">
    <source>
        <dbReference type="EMBL" id="AHC16329.1"/>
    </source>
</evidence>
<keyword evidence="5" id="KW-0378">Hydrolase</keyword>
<sequence>MTQGKHGVIFDLDGTILYTLEDIRRSLNHSLITHGLQEMDLVTVRRLVGHGLIQLAHDAVEEHAPELDAARRSELGEAIADELREHYRKDPLGVSASYPGIPGLLKELRERGLLLGVLSNKDDVLVQQITDELFPGTFHAVAGRKDHIPRKPDPRGLELIAQQLGLGMSRILYVGDSEVDYRTAANAGVPFAAVGWGYRDAELLQSLSPDYFTPDSGELKSVIFRHFSSTV</sequence>
<dbReference type="HOGENOM" id="CLU_045011_19_1_12"/>
<evidence type="ECO:0000256" key="3">
    <source>
        <dbReference type="ARBA" id="ARBA00006171"/>
    </source>
</evidence>
<dbReference type="InterPro" id="IPR036412">
    <property type="entry name" value="HAD-like_sf"/>
</dbReference>
<comment type="similarity">
    <text evidence="3">Belongs to the HAD-like hydrolase superfamily. CbbY/CbbZ/Gph/YieH family.</text>
</comment>
<dbReference type="GO" id="GO:0005829">
    <property type="term" value="C:cytosol"/>
    <property type="evidence" value="ECO:0007669"/>
    <property type="project" value="TreeGrafter"/>
</dbReference>
<dbReference type="Gene3D" id="1.10.150.240">
    <property type="entry name" value="Putative phosphatase, domain 2"/>
    <property type="match status" value="1"/>
</dbReference>
<dbReference type="KEGG" id="slr:L21SP2_2983"/>